<comment type="caution">
    <text evidence="1">The sequence shown here is derived from an EMBL/GenBank/DDBJ whole genome shotgun (WGS) entry which is preliminary data.</text>
</comment>
<gene>
    <name evidence="1" type="ORF">LCGC14_2781490</name>
</gene>
<name>A0A0F8YT52_9ZZZZ</name>
<proteinExistence type="predicted"/>
<reference evidence="1" key="1">
    <citation type="journal article" date="2015" name="Nature">
        <title>Complex archaea that bridge the gap between prokaryotes and eukaryotes.</title>
        <authorList>
            <person name="Spang A."/>
            <person name="Saw J.H."/>
            <person name="Jorgensen S.L."/>
            <person name="Zaremba-Niedzwiedzka K."/>
            <person name="Martijn J."/>
            <person name="Lind A.E."/>
            <person name="van Eijk R."/>
            <person name="Schleper C."/>
            <person name="Guy L."/>
            <person name="Ettema T.J."/>
        </authorList>
    </citation>
    <scope>NUCLEOTIDE SEQUENCE</scope>
</reference>
<dbReference type="EMBL" id="LAZR01051690">
    <property type="protein sequence ID" value="KKK84623.1"/>
    <property type="molecule type" value="Genomic_DNA"/>
</dbReference>
<protein>
    <submittedName>
        <fullName evidence="1">Uncharacterized protein</fullName>
    </submittedName>
</protein>
<accession>A0A0F8YT52</accession>
<sequence length="52" mass="6576">MQRAGRRLNRQHWLKQLWPRTLYSVYHTEQGREFSIWRQWLGRAYDVRTFPV</sequence>
<organism evidence="1">
    <name type="scientific">marine sediment metagenome</name>
    <dbReference type="NCBI Taxonomy" id="412755"/>
    <lineage>
        <taxon>unclassified sequences</taxon>
        <taxon>metagenomes</taxon>
        <taxon>ecological metagenomes</taxon>
    </lineage>
</organism>
<evidence type="ECO:0000313" key="1">
    <source>
        <dbReference type="EMBL" id="KKK84623.1"/>
    </source>
</evidence>
<dbReference type="AlphaFoldDB" id="A0A0F8YT52"/>